<evidence type="ECO:0000313" key="2">
    <source>
        <dbReference type="Proteomes" id="UP000515154"/>
    </source>
</evidence>
<protein>
    <submittedName>
        <fullName evidence="3">Protein fuzzy homolog</fullName>
    </submittedName>
</protein>
<evidence type="ECO:0000259" key="1">
    <source>
        <dbReference type="Pfam" id="PF19036"/>
    </source>
</evidence>
<name>A0A7E6EVK1_9MOLL</name>
<dbReference type="KEGG" id="osn:115212276"/>
<feature type="domain" description="FUZ/MON1/HPS1 first Longin" evidence="1">
    <location>
        <begin position="6"/>
        <end position="128"/>
    </location>
</feature>
<keyword evidence="2" id="KW-1185">Reference proteome</keyword>
<dbReference type="AlphaFoldDB" id="A0A7E6EVK1"/>
<accession>A0A7E6EVK1</accession>
<dbReference type="Pfam" id="PF19036">
    <property type="entry name" value="Fuz_longin_1"/>
    <property type="match status" value="1"/>
</dbReference>
<dbReference type="RefSeq" id="XP_036358975.1">
    <property type="nucleotide sequence ID" value="XM_036503082.1"/>
</dbReference>
<dbReference type="GO" id="GO:0016192">
    <property type="term" value="P:vesicle-mediated transport"/>
    <property type="evidence" value="ECO:0007669"/>
    <property type="project" value="InterPro"/>
</dbReference>
<reference evidence="3" key="1">
    <citation type="submission" date="2025-08" db="UniProtKB">
        <authorList>
            <consortium name="RefSeq"/>
        </authorList>
    </citation>
    <scope>IDENTIFICATION</scope>
</reference>
<sequence length="164" mass="18192">MAACSLMCLTTCGGVPLFTRNKGTKRPLPFPLIGTLNGVQMFAASRDMELQSTTTENSKVFWKVFQNSITLILITDDYSISDCHIGNFLRIIFNVIVFFCGQEDVANIKNPERFKNEIKVCFKLIDDLMNQVSSATFSAMTNTVEIITGPDCIPLQASLDHAVL</sequence>
<organism evidence="2 3">
    <name type="scientific">Octopus sinensis</name>
    <name type="common">East Asian common octopus</name>
    <dbReference type="NCBI Taxonomy" id="2607531"/>
    <lineage>
        <taxon>Eukaryota</taxon>
        <taxon>Metazoa</taxon>
        <taxon>Spiralia</taxon>
        <taxon>Lophotrochozoa</taxon>
        <taxon>Mollusca</taxon>
        <taxon>Cephalopoda</taxon>
        <taxon>Coleoidea</taxon>
        <taxon>Octopodiformes</taxon>
        <taxon>Octopoda</taxon>
        <taxon>Incirrata</taxon>
        <taxon>Octopodidae</taxon>
        <taxon>Octopus</taxon>
    </lineage>
</organism>
<gene>
    <name evidence="3" type="primary">LOC115212276</name>
</gene>
<dbReference type="Proteomes" id="UP000515154">
    <property type="component" value="Linkage group LG5"/>
</dbReference>
<proteinExistence type="predicted"/>
<dbReference type="PANTHER" id="PTHR13559:SF1">
    <property type="entry name" value="PROTEIN FUZZY HOMOLOG"/>
    <property type="match status" value="1"/>
</dbReference>
<dbReference type="GO" id="GO:1905515">
    <property type="term" value="P:non-motile cilium assembly"/>
    <property type="evidence" value="ECO:0007669"/>
    <property type="project" value="TreeGrafter"/>
</dbReference>
<dbReference type="InterPro" id="IPR043972">
    <property type="entry name" value="FUZ/MON1/HPS1_longin_1"/>
</dbReference>
<dbReference type="InterPro" id="IPR026069">
    <property type="entry name" value="Fuzzy"/>
</dbReference>
<dbReference type="PANTHER" id="PTHR13559">
    <property type="entry name" value="INTRACELLULAR TRAFFIC PROTEIN-RELATED"/>
    <property type="match status" value="1"/>
</dbReference>
<evidence type="ECO:0000313" key="3">
    <source>
        <dbReference type="RefSeq" id="XP_036358975.1"/>
    </source>
</evidence>